<sequence length="339" mass="34553">MLVSLCLLASAPLQQSIQAVATYTATEIDSASAVSGVDSTFALASAVVDARLNFAIPTGDGVRTREVFAEGVVVGSFELDATALSSAGTEIYGIRYDGRAACGGLCTWGPSDYNSTGGSVGSGSLLGPGESVSYVQGPFTCDTFTCIMDTTITDSSPDWSTVVNGASFSTSLSLGDVSLTGRDGSGNLVPFQLDLMSSSASASTTVIVTYELDAALLTEYCTSPAGSTGTAATLAAFGSQQEGTEYLTIRAENLQASSFAILFVATAPANVPMGSYNLCVGGSVTRQGGVQPTGTGSADFDLQLTNQSQGDTVYLQTIYRDSLLGVGATNAASFVVQPR</sequence>
<dbReference type="AlphaFoldDB" id="A0A518ELW2"/>
<protein>
    <submittedName>
        <fullName evidence="1">Uncharacterized protein</fullName>
    </submittedName>
</protein>
<accession>A0A518ELW2</accession>
<evidence type="ECO:0000313" key="1">
    <source>
        <dbReference type="EMBL" id="QDV05072.1"/>
    </source>
</evidence>
<gene>
    <name evidence="1" type="ORF">Poly30_05670</name>
</gene>
<organism evidence="1 2">
    <name type="scientific">Saltatorellus ferox</name>
    <dbReference type="NCBI Taxonomy" id="2528018"/>
    <lineage>
        <taxon>Bacteria</taxon>
        <taxon>Pseudomonadati</taxon>
        <taxon>Planctomycetota</taxon>
        <taxon>Planctomycetia</taxon>
        <taxon>Planctomycetia incertae sedis</taxon>
        <taxon>Saltatorellus</taxon>
    </lineage>
</organism>
<evidence type="ECO:0000313" key="2">
    <source>
        <dbReference type="Proteomes" id="UP000320390"/>
    </source>
</evidence>
<reference evidence="1 2" key="1">
    <citation type="submission" date="2019-02" db="EMBL/GenBank/DDBJ databases">
        <title>Deep-cultivation of Planctomycetes and their phenomic and genomic characterization uncovers novel biology.</title>
        <authorList>
            <person name="Wiegand S."/>
            <person name="Jogler M."/>
            <person name="Boedeker C."/>
            <person name="Pinto D."/>
            <person name="Vollmers J."/>
            <person name="Rivas-Marin E."/>
            <person name="Kohn T."/>
            <person name="Peeters S.H."/>
            <person name="Heuer A."/>
            <person name="Rast P."/>
            <person name="Oberbeckmann S."/>
            <person name="Bunk B."/>
            <person name="Jeske O."/>
            <person name="Meyerdierks A."/>
            <person name="Storesund J.E."/>
            <person name="Kallscheuer N."/>
            <person name="Luecker S."/>
            <person name="Lage O.M."/>
            <person name="Pohl T."/>
            <person name="Merkel B.J."/>
            <person name="Hornburger P."/>
            <person name="Mueller R.-W."/>
            <person name="Bruemmer F."/>
            <person name="Labrenz M."/>
            <person name="Spormann A.M."/>
            <person name="Op den Camp H."/>
            <person name="Overmann J."/>
            <person name="Amann R."/>
            <person name="Jetten M.S.M."/>
            <person name="Mascher T."/>
            <person name="Medema M.H."/>
            <person name="Devos D.P."/>
            <person name="Kaster A.-K."/>
            <person name="Ovreas L."/>
            <person name="Rohde M."/>
            <person name="Galperin M.Y."/>
            <person name="Jogler C."/>
        </authorList>
    </citation>
    <scope>NUCLEOTIDE SEQUENCE [LARGE SCALE GENOMIC DNA]</scope>
    <source>
        <strain evidence="1 2">Poly30</strain>
    </source>
</reference>
<keyword evidence="2" id="KW-1185">Reference proteome</keyword>
<dbReference type="Proteomes" id="UP000320390">
    <property type="component" value="Chromosome"/>
</dbReference>
<name>A0A518ELW2_9BACT</name>
<proteinExistence type="predicted"/>
<dbReference type="EMBL" id="CP036434">
    <property type="protein sequence ID" value="QDV05072.1"/>
    <property type="molecule type" value="Genomic_DNA"/>
</dbReference>
<dbReference type="RefSeq" id="WP_145194495.1">
    <property type="nucleotide sequence ID" value="NZ_CP036434.1"/>
</dbReference>